<evidence type="ECO:0000313" key="2">
    <source>
        <dbReference type="Proteomes" id="UP001446871"/>
    </source>
</evidence>
<accession>A0ABR1VK36</accession>
<keyword evidence="2" id="KW-1185">Reference proteome</keyword>
<dbReference type="EMBL" id="JAQQWM010000003">
    <property type="protein sequence ID" value="KAK8071594.1"/>
    <property type="molecule type" value="Genomic_DNA"/>
</dbReference>
<gene>
    <name evidence="1" type="ORF">PG996_004942</name>
</gene>
<sequence>MMGNWGQSAYLQEHAARESVEDLDGGGVVEVLQDGIVEVGAGTLQVLGIAVLDHLAAVGRRIISSGGRRGGDGREK</sequence>
<proteinExistence type="predicted"/>
<comment type="caution">
    <text evidence="1">The sequence shown here is derived from an EMBL/GenBank/DDBJ whole genome shotgun (WGS) entry which is preliminary data.</text>
</comment>
<protein>
    <submittedName>
        <fullName evidence="1">Uncharacterized protein</fullName>
    </submittedName>
</protein>
<organism evidence="1 2">
    <name type="scientific">Apiospora saccharicola</name>
    <dbReference type="NCBI Taxonomy" id="335842"/>
    <lineage>
        <taxon>Eukaryota</taxon>
        <taxon>Fungi</taxon>
        <taxon>Dikarya</taxon>
        <taxon>Ascomycota</taxon>
        <taxon>Pezizomycotina</taxon>
        <taxon>Sordariomycetes</taxon>
        <taxon>Xylariomycetidae</taxon>
        <taxon>Amphisphaeriales</taxon>
        <taxon>Apiosporaceae</taxon>
        <taxon>Apiospora</taxon>
    </lineage>
</organism>
<reference evidence="1 2" key="1">
    <citation type="submission" date="2023-01" db="EMBL/GenBank/DDBJ databases">
        <title>Analysis of 21 Apiospora genomes using comparative genomics revels a genus with tremendous synthesis potential of carbohydrate active enzymes and secondary metabolites.</title>
        <authorList>
            <person name="Sorensen T."/>
        </authorList>
    </citation>
    <scope>NUCLEOTIDE SEQUENCE [LARGE SCALE GENOMIC DNA]</scope>
    <source>
        <strain evidence="1 2">CBS 83171</strain>
    </source>
</reference>
<evidence type="ECO:0000313" key="1">
    <source>
        <dbReference type="EMBL" id="KAK8071594.1"/>
    </source>
</evidence>
<name>A0ABR1VK36_9PEZI</name>
<dbReference type="Proteomes" id="UP001446871">
    <property type="component" value="Unassembled WGS sequence"/>
</dbReference>